<dbReference type="GO" id="GO:0005524">
    <property type="term" value="F:ATP binding"/>
    <property type="evidence" value="ECO:0007669"/>
    <property type="project" value="UniProtKB-KW"/>
</dbReference>
<dbReference type="GO" id="GO:0008017">
    <property type="term" value="F:microtubule binding"/>
    <property type="evidence" value="ECO:0007669"/>
    <property type="project" value="InterPro"/>
</dbReference>
<name>A0A9W9YU76_9CNID</name>
<comment type="caution">
    <text evidence="3">Lacks conserved residue(s) required for the propagation of feature annotation.</text>
</comment>
<evidence type="ECO:0000256" key="3">
    <source>
        <dbReference type="PROSITE-ProRule" id="PRU00283"/>
    </source>
</evidence>
<accession>A0A9W9YU76</accession>
<organism evidence="6 7">
    <name type="scientific">Desmophyllum pertusum</name>
    <dbReference type="NCBI Taxonomy" id="174260"/>
    <lineage>
        <taxon>Eukaryota</taxon>
        <taxon>Metazoa</taxon>
        <taxon>Cnidaria</taxon>
        <taxon>Anthozoa</taxon>
        <taxon>Hexacorallia</taxon>
        <taxon>Scleractinia</taxon>
        <taxon>Caryophylliina</taxon>
        <taxon>Caryophylliidae</taxon>
        <taxon>Desmophyllum</taxon>
    </lineage>
</organism>
<evidence type="ECO:0000256" key="2">
    <source>
        <dbReference type="ARBA" id="ARBA00022840"/>
    </source>
</evidence>
<reference evidence="6" key="1">
    <citation type="submission" date="2023-01" db="EMBL/GenBank/DDBJ databases">
        <title>Genome assembly of the deep-sea coral Lophelia pertusa.</title>
        <authorList>
            <person name="Herrera S."/>
            <person name="Cordes E."/>
        </authorList>
    </citation>
    <scope>NUCLEOTIDE SEQUENCE</scope>
    <source>
        <strain evidence="6">USNM1676648</strain>
        <tissue evidence="6">Polyp</tissue>
    </source>
</reference>
<evidence type="ECO:0000313" key="7">
    <source>
        <dbReference type="Proteomes" id="UP001163046"/>
    </source>
</evidence>
<dbReference type="PROSITE" id="PS50067">
    <property type="entry name" value="KINESIN_MOTOR_2"/>
    <property type="match status" value="1"/>
</dbReference>
<protein>
    <submittedName>
        <fullName evidence="6">Kinesin-like protein kif13b</fullName>
    </submittedName>
</protein>
<dbReference type="EMBL" id="MU826902">
    <property type="protein sequence ID" value="KAJ7369590.1"/>
    <property type="molecule type" value="Genomic_DNA"/>
</dbReference>
<feature type="domain" description="Kinesin motor" evidence="5">
    <location>
        <begin position="49"/>
        <end position="111"/>
    </location>
</feature>
<keyword evidence="1" id="KW-0547">Nucleotide-binding</keyword>
<evidence type="ECO:0000256" key="4">
    <source>
        <dbReference type="SAM" id="SignalP"/>
    </source>
</evidence>
<feature type="signal peptide" evidence="4">
    <location>
        <begin position="1"/>
        <end position="21"/>
    </location>
</feature>
<dbReference type="InterPro" id="IPR036961">
    <property type="entry name" value="Kinesin_motor_dom_sf"/>
</dbReference>
<evidence type="ECO:0000259" key="5">
    <source>
        <dbReference type="PROSITE" id="PS50067"/>
    </source>
</evidence>
<keyword evidence="7" id="KW-1185">Reference proteome</keyword>
<proteinExistence type="inferred from homology"/>
<evidence type="ECO:0000256" key="1">
    <source>
        <dbReference type="ARBA" id="ARBA00022741"/>
    </source>
</evidence>
<dbReference type="AlphaFoldDB" id="A0A9W9YU76"/>
<evidence type="ECO:0000313" key="6">
    <source>
        <dbReference type="EMBL" id="KAJ7369590.1"/>
    </source>
</evidence>
<dbReference type="Pfam" id="PF00225">
    <property type="entry name" value="Kinesin"/>
    <property type="match status" value="1"/>
</dbReference>
<dbReference type="GO" id="GO:0007018">
    <property type="term" value="P:microtubule-based movement"/>
    <property type="evidence" value="ECO:0007669"/>
    <property type="project" value="InterPro"/>
</dbReference>
<comment type="caution">
    <text evidence="6">The sequence shown here is derived from an EMBL/GenBank/DDBJ whole genome shotgun (WGS) entry which is preliminary data.</text>
</comment>
<dbReference type="GO" id="GO:0003777">
    <property type="term" value="F:microtubule motor activity"/>
    <property type="evidence" value="ECO:0007669"/>
    <property type="project" value="InterPro"/>
</dbReference>
<dbReference type="Proteomes" id="UP001163046">
    <property type="component" value="Unassembled WGS sequence"/>
</dbReference>
<comment type="similarity">
    <text evidence="3">Belongs to the TRAFAC class myosin-kinesin ATPase superfamily. Kinesin family.</text>
</comment>
<sequence>MAACLKNFALIVSAFFSFTAAIVPYKTAYFEQNLDHFNFVQDKTFKQRYLYTGSGKTFTMMGSLNQTGLIPRLCDELFDRISKNEDENITYKVEVSYIEIYNEKVRDLLCPRGCMRGICVRMRGICWRMRGVCGAYAGICGAYADVCGAYADVCGAYAGVCGAYAGVCGAYAGVCGHMLAYAGHMLAYAGHMLAYAGHMLTYAGHMLAYAGHMLAYAGHMLAYAGHMLAYAGHMLAEGPITRFWDNSGFVFEAAEKFNALVIFGEHKHEEKKRPRILTVLLLMFDNELND</sequence>
<keyword evidence="2" id="KW-0067">ATP-binding</keyword>
<keyword evidence="4" id="KW-0732">Signal</keyword>
<gene>
    <name evidence="6" type="primary">KIF13B_5</name>
    <name evidence="6" type="ORF">OS493_037773</name>
</gene>
<dbReference type="OrthoDB" id="3176171at2759"/>
<feature type="chain" id="PRO_5040931394" evidence="4">
    <location>
        <begin position="22"/>
        <end position="290"/>
    </location>
</feature>
<dbReference type="InterPro" id="IPR027417">
    <property type="entry name" value="P-loop_NTPase"/>
</dbReference>
<dbReference type="PANTHER" id="PTHR47117">
    <property type="entry name" value="STAR-RELATED LIPID TRANSFER PROTEIN 9"/>
    <property type="match status" value="1"/>
</dbReference>
<dbReference type="Gene3D" id="3.40.850.10">
    <property type="entry name" value="Kinesin motor domain"/>
    <property type="match status" value="1"/>
</dbReference>
<dbReference type="SUPFAM" id="SSF52540">
    <property type="entry name" value="P-loop containing nucleoside triphosphate hydrolases"/>
    <property type="match status" value="1"/>
</dbReference>
<dbReference type="InterPro" id="IPR001752">
    <property type="entry name" value="Kinesin_motor_dom"/>
</dbReference>